<protein>
    <submittedName>
        <fullName evidence="2">Uncharacterized protein</fullName>
    </submittedName>
</protein>
<feature type="compositionally biased region" description="Basic and acidic residues" evidence="1">
    <location>
        <begin position="29"/>
        <end position="42"/>
    </location>
</feature>
<feature type="region of interest" description="Disordered" evidence="1">
    <location>
        <begin position="18"/>
        <end position="45"/>
    </location>
</feature>
<evidence type="ECO:0000313" key="3">
    <source>
        <dbReference type="Proteomes" id="UP000799640"/>
    </source>
</evidence>
<evidence type="ECO:0000313" key="2">
    <source>
        <dbReference type="EMBL" id="KAF2396800.1"/>
    </source>
</evidence>
<gene>
    <name evidence="2" type="ORF">EJ06DRAFT_533535</name>
</gene>
<proteinExistence type="predicted"/>
<reference evidence="2" key="1">
    <citation type="journal article" date="2020" name="Stud. Mycol.">
        <title>101 Dothideomycetes genomes: a test case for predicting lifestyles and emergence of pathogens.</title>
        <authorList>
            <person name="Haridas S."/>
            <person name="Albert R."/>
            <person name="Binder M."/>
            <person name="Bloem J."/>
            <person name="Labutti K."/>
            <person name="Salamov A."/>
            <person name="Andreopoulos B."/>
            <person name="Baker S."/>
            <person name="Barry K."/>
            <person name="Bills G."/>
            <person name="Bluhm B."/>
            <person name="Cannon C."/>
            <person name="Castanera R."/>
            <person name="Culley D."/>
            <person name="Daum C."/>
            <person name="Ezra D."/>
            <person name="Gonzalez J."/>
            <person name="Henrissat B."/>
            <person name="Kuo A."/>
            <person name="Liang C."/>
            <person name="Lipzen A."/>
            <person name="Lutzoni F."/>
            <person name="Magnuson J."/>
            <person name="Mondo S."/>
            <person name="Nolan M."/>
            <person name="Ohm R."/>
            <person name="Pangilinan J."/>
            <person name="Park H.-J."/>
            <person name="Ramirez L."/>
            <person name="Alfaro M."/>
            <person name="Sun H."/>
            <person name="Tritt A."/>
            <person name="Yoshinaga Y."/>
            <person name="Zwiers L.-H."/>
            <person name="Turgeon B."/>
            <person name="Goodwin S."/>
            <person name="Spatafora J."/>
            <person name="Crous P."/>
            <person name="Grigoriev I."/>
        </authorList>
    </citation>
    <scope>NUCLEOTIDE SEQUENCE</scope>
    <source>
        <strain evidence="2">CBS 262.69</strain>
    </source>
</reference>
<accession>A0A6G1HLB2</accession>
<name>A0A6G1HLB2_9PEZI</name>
<evidence type="ECO:0000256" key="1">
    <source>
        <dbReference type="SAM" id="MobiDB-lite"/>
    </source>
</evidence>
<dbReference type="EMBL" id="ML996705">
    <property type="protein sequence ID" value="KAF2396800.1"/>
    <property type="molecule type" value="Genomic_DNA"/>
</dbReference>
<keyword evidence="3" id="KW-1185">Reference proteome</keyword>
<dbReference type="AlphaFoldDB" id="A0A6G1HLB2"/>
<dbReference type="Proteomes" id="UP000799640">
    <property type="component" value="Unassembled WGS sequence"/>
</dbReference>
<sequence>MGSILSCFTPSDGGDALFVNSPKKPSLVKHVDSESNSRRDPLDAPLSLRNVKRTKRHRHNIAGCR</sequence>
<organism evidence="2 3">
    <name type="scientific">Trichodelitschia bisporula</name>
    <dbReference type="NCBI Taxonomy" id="703511"/>
    <lineage>
        <taxon>Eukaryota</taxon>
        <taxon>Fungi</taxon>
        <taxon>Dikarya</taxon>
        <taxon>Ascomycota</taxon>
        <taxon>Pezizomycotina</taxon>
        <taxon>Dothideomycetes</taxon>
        <taxon>Dothideomycetes incertae sedis</taxon>
        <taxon>Phaeotrichales</taxon>
        <taxon>Phaeotrichaceae</taxon>
        <taxon>Trichodelitschia</taxon>
    </lineage>
</organism>